<evidence type="ECO:0000313" key="4">
    <source>
        <dbReference type="WBParaSite" id="ASIM_0000711301-mRNA-1"/>
    </source>
</evidence>
<proteinExistence type="predicted"/>
<organism evidence="4">
    <name type="scientific">Anisakis simplex</name>
    <name type="common">Herring worm</name>
    <dbReference type="NCBI Taxonomy" id="6269"/>
    <lineage>
        <taxon>Eukaryota</taxon>
        <taxon>Metazoa</taxon>
        <taxon>Ecdysozoa</taxon>
        <taxon>Nematoda</taxon>
        <taxon>Chromadorea</taxon>
        <taxon>Rhabditida</taxon>
        <taxon>Spirurina</taxon>
        <taxon>Ascaridomorpha</taxon>
        <taxon>Ascaridoidea</taxon>
        <taxon>Anisakidae</taxon>
        <taxon>Anisakis</taxon>
        <taxon>Anisakis simplex complex</taxon>
    </lineage>
</organism>
<evidence type="ECO:0000313" key="3">
    <source>
        <dbReference type="Proteomes" id="UP000267096"/>
    </source>
</evidence>
<dbReference type="Proteomes" id="UP000267096">
    <property type="component" value="Unassembled WGS sequence"/>
</dbReference>
<feature type="compositionally biased region" description="Basic and acidic residues" evidence="1">
    <location>
        <begin position="71"/>
        <end position="83"/>
    </location>
</feature>
<accession>A0A0M3JHJ9</accession>
<sequence>MYRVMRFLYQCLVKLLETIAKGSTATTSYTYREKRSAKGNGLSESRQYSPEIKRSRYNRNRRRSRDDDGDERGYRRDINMDHRRDRRRHRSASSRSTSVDRRPPANRSRRIRHTPSDDERSRIRATKRSPGSPKTLLPSYKKETNRGKFTRKRSVESDEKDHVEKEEETKMSQAAREDAVWAE</sequence>
<dbReference type="AlphaFoldDB" id="A0A0M3JHJ9"/>
<protein>
    <submittedName>
        <fullName evidence="2 4">Uncharacterized protein</fullName>
    </submittedName>
</protein>
<reference evidence="4" key="1">
    <citation type="submission" date="2017-02" db="UniProtKB">
        <authorList>
            <consortium name="WormBaseParasite"/>
        </authorList>
    </citation>
    <scope>IDENTIFICATION</scope>
</reference>
<evidence type="ECO:0000256" key="1">
    <source>
        <dbReference type="SAM" id="MobiDB-lite"/>
    </source>
</evidence>
<gene>
    <name evidence="2" type="ORF">ASIM_LOCUS6883</name>
</gene>
<keyword evidence="3" id="KW-1185">Reference proteome</keyword>
<dbReference type="EMBL" id="UYRR01015694">
    <property type="protein sequence ID" value="VDK28013.1"/>
    <property type="molecule type" value="Genomic_DNA"/>
</dbReference>
<evidence type="ECO:0000313" key="2">
    <source>
        <dbReference type="EMBL" id="VDK28013.1"/>
    </source>
</evidence>
<name>A0A0M3JHJ9_ANISI</name>
<dbReference type="WBParaSite" id="ASIM_0000711301-mRNA-1">
    <property type="protein sequence ID" value="ASIM_0000711301-mRNA-1"/>
    <property type="gene ID" value="ASIM_0000711301"/>
</dbReference>
<feature type="region of interest" description="Disordered" evidence="1">
    <location>
        <begin position="32"/>
        <end position="183"/>
    </location>
</feature>
<reference evidence="2 3" key="2">
    <citation type="submission" date="2018-11" db="EMBL/GenBank/DDBJ databases">
        <authorList>
            <consortium name="Pathogen Informatics"/>
        </authorList>
    </citation>
    <scope>NUCLEOTIDE SEQUENCE [LARGE SCALE GENOMIC DNA]</scope>
</reference>
<feature type="compositionally biased region" description="Basic and acidic residues" evidence="1">
    <location>
        <begin position="153"/>
        <end position="183"/>
    </location>
</feature>